<dbReference type="PROSITE" id="PS51257">
    <property type="entry name" value="PROKAR_LIPOPROTEIN"/>
    <property type="match status" value="1"/>
</dbReference>
<feature type="signal peptide" evidence="1">
    <location>
        <begin position="1"/>
        <end position="18"/>
    </location>
</feature>
<proteinExistence type="predicted"/>
<dbReference type="EMBL" id="CAKJTG010000011">
    <property type="protein sequence ID" value="CAG9608676.1"/>
    <property type="molecule type" value="Genomic_DNA"/>
</dbReference>
<evidence type="ECO:0000256" key="1">
    <source>
        <dbReference type="SAM" id="SignalP"/>
    </source>
</evidence>
<feature type="chain" id="PRO_5039547903" evidence="1">
    <location>
        <begin position="19"/>
        <end position="137"/>
    </location>
</feature>
<evidence type="ECO:0000313" key="2">
    <source>
        <dbReference type="EMBL" id="CAG9608676.1"/>
    </source>
</evidence>
<dbReference type="RefSeq" id="WP_230496918.1">
    <property type="nucleotide sequence ID" value="NZ_CAKJTG010000011.1"/>
</dbReference>
<sequence length="137" mass="15416">MKWTIQFFFILMSIALMACQKDLPEPETKNRVVSAAQLPNDVVSVKGESFRVKSFVKGNDVYIECIVSNFSFREDDKKGSSLGKMIVYVDGQKYNQYSSAAFIVKDLKSGNHRISLQIVDSNGHKTSLKKEMVVSIP</sequence>
<evidence type="ECO:0000313" key="3">
    <source>
        <dbReference type="Proteomes" id="UP000789845"/>
    </source>
</evidence>
<gene>
    <name evidence="2" type="ORF">NEOCIP111885_02393</name>
</gene>
<comment type="caution">
    <text evidence="2">The sequence shown here is derived from an EMBL/GenBank/DDBJ whole genome shotgun (WGS) entry which is preliminary data.</text>
</comment>
<organism evidence="2 3">
    <name type="scientific">Pseudoneobacillus rhizosphaerae</name>
    <dbReference type="NCBI Taxonomy" id="2880968"/>
    <lineage>
        <taxon>Bacteria</taxon>
        <taxon>Bacillati</taxon>
        <taxon>Bacillota</taxon>
        <taxon>Bacilli</taxon>
        <taxon>Bacillales</taxon>
        <taxon>Bacillaceae</taxon>
        <taxon>Pseudoneobacillus</taxon>
    </lineage>
</organism>
<keyword evidence="1" id="KW-0732">Signal</keyword>
<name>A0A9C7G9V0_9BACI</name>
<reference evidence="2" key="1">
    <citation type="submission" date="2021-10" db="EMBL/GenBank/DDBJ databases">
        <authorList>
            <person name="Criscuolo A."/>
        </authorList>
    </citation>
    <scope>NUCLEOTIDE SEQUENCE</scope>
    <source>
        <strain evidence="2">CIP111885</strain>
    </source>
</reference>
<dbReference type="AlphaFoldDB" id="A0A9C7G9V0"/>
<dbReference type="Proteomes" id="UP000789845">
    <property type="component" value="Unassembled WGS sequence"/>
</dbReference>
<protein>
    <submittedName>
        <fullName evidence="2">Uncharacterized protein</fullName>
    </submittedName>
</protein>
<accession>A0A9C7G9V0</accession>
<keyword evidence="3" id="KW-1185">Reference proteome</keyword>